<dbReference type="InterPro" id="IPR033122">
    <property type="entry name" value="LETM1-like_RBD"/>
</dbReference>
<evidence type="ECO:0000256" key="14">
    <source>
        <dbReference type="ARBA" id="ARBA00023065"/>
    </source>
</evidence>
<evidence type="ECO:0000256" key="6">
    <source>
        <dbReference type="ARBA" id="ARBA00022568"/>
    </source>
</evidence>
<comment type="similarity">
    <text evidence="2">Belongs to the LETM1 family.</text>
</comment>
<evidence type="ECO:0000256" key="13">
    <source>
        <dbReference type="ARBA" id="ARBA00023054"/>
    </source>
</evidence>
<evidence type="ECO:0000256" key="15">
    <source>
        <dbReference type="ARBA" id="ARBA00023128"/>
    </source>
</evidence>
<comment type="subcellular location">
    <subcellularLocation>
        <location evidence="1">Mitochondrion inner membrane</location>
        <topology evidence="1">Single-pass membrane protein</topology>
    </subcellularLocation>
</comment>
<evidence type="ECO:0000256" key="20">
    <source>
        <dbReference type="SAM" id="MobiDB-lite"/>
    </source>
</evidence>
<keyword evidence="11" id="KW-0809">Transit peptide</keyword>
<protein>
    <recommendedName>
        <fullName evidence="3">Mitochondrial proton/calcium exchanger protein</fullName>
    </recommendedName>
    <alternativeName>
        <fullName evidence="17">Leucine zipper-EF-hand-containing transmembrane protein 1</fullName>
    </alternativeName>
</protein>
<evidence type="ECO:0000256" key="1">
    <source>
        <dbReference type="ARBA" id="ARBA00004434"/>
    </source>
</evidence>
<keyword evidence="13 19" id="KW-0175">Coiled coil</keyword>
<keyword evidence="14" id="KW-0406">Ion transport</keyword>
<evidence type="ECO:0000313" key="25">
    <source>
        <dbReference type="Proteomes" id="UP001152799"/>
    </source>
</evidence>
<feature type="domain" description="Letm1 RBD" evidence="23">
    <location>
        <begin position="225"/>
        <end position="488"/>
    </location>
</feature>
<dbReference type="Pfam" id="PF07766">
    <property type="entry name" value="LETM1_RBD"/>
    <property type="match status" value="1"/>
</dbReference>
<evidence type="ECO:0000256" key="12">
    <source>
        <dbReference type="ARBA" id="ARBA00022989"/>
    </source>
</evidence>
<evidence type="ECO:0000259" key="22">
    <source>
        <dbReference type="PROSITE" id="PS50222"/>
    </source>
</evidence>
<keyword evidence="16 21" id="KW-0472">Membrane</keyword>
<keyword evidence="10" id="KW-0106">Calcium</keyword>
<keyword evidence="6" id="KW-0109">Calcium transport</keyword>
<evidence type="ECO:0000256" key="21">
    <source>
        <dbReference type="SAM" id="Phobius"/>
    </source>
</evidence>
<dbReference type="GO" id="GO:0005509">
    <property type="term" value="F:calcium ion binding"/>
    <property type="evidence" value="ECO:0007669"/>
    <property type="project" value="InterPro"/>
</dbReference>
<evidence type="ECO:0000256" key="5">
    <source>
        <dbReference type="ARBA" id="ARBA00022449"/>
    </source>
</evidence>
<feature type="transmembrane region" description="Helical" evidence="21">
    <location>
        <begin position="179"/>
        <end position="202"/>
    </location>
</feature>
<dbReference type="OrthoDB" id="624114at2759"/>
<evidence type="ECO:0000256" key="19">
    <source>
        <dbReference type="SAM" id="Coils"/>
    </source>
</evidence>
<name>A0A9N9QN43_9CUCU</name>
<dbReference type="Pfam" id="PF26561">
    <property type="entry name" value="LETM1_C"/>
    <property type="match status" value="1"/>
</dbReference>
<keyword evidence="25" id="KW-1185">Reference proteome</keyword>
<dbReference type="PANTHER" id="PTHR14009">
    <property type="entry name" value="LEUCINE ZIPPER-EF-HAND CONTAINING TRANSMEMBRANE PROTEIN"/>
    <property type="match status" value="1"/>
</dbReference>
<dbReference type="InterPro" id="IPR044202">
    <property type="entry name" value="LETM1/MDM38-like"/>
</dbReference>
<feature type="domain" description="EF-hand" evidence="22">
    <location>
        <begin position="635"/>
        <end position="670"/>
    </location>
</feature>
<keyword evidence="5" id="KW-0050">Antiport</keyword>
<dbReference type="GO" id="GO:0015297">
    <property type="term" value="F:antiporter activity"/>
    <property type="evidence" value="ECO:0007669"/>
    <property type="project" value="UniProtKB-KW"/>
</dbReference>
<feature type="compositionally biased region" description="Basic and acidic residues" evidence="20">
    <location>
        <begin position="779"/>
        <end position="790"/>
    </location>
</feature>
<feature type="region of interest" description="Disordered" evidence="20">
    <location>
        <begin position="709"/>
        <end position="790"/>
    </location>
</feature>
<evidence type="ECO:0000256" key="2">
    <source>
        <dbReference type="ARBA" id="ARBA00009584"/>
    </source>
</evidence>
<reference evidence="24" key="1">
    <citation type="submission" date="2022-01" db="EMBL/GenBank/DDBJ databases">
        <authorList>
            <person name="King R."/>
        </authorList>
    </citation>
    <scope>NUCLEOTIDE SEQUENCE</scope>
</reference>
<sequence length="790" mass="90863">MYVVLRSFNLKSTRSKLIRCCRSYSLNHSCMCNINCHFANVSFLEPRRLYSLTTHANLLNYNKELVYINSQQQSRYISVSPIFFEKEPLKPSSKVEVTVQELKKQKEDAKIQDTQVAKPPAVKKSIGQKIIDEIVHYYHGFRLLGIDVKISAGLVWRVLSGKTLTRREYRLLTRTVGDLFRLVPFSVFIIVPFMELLLPVFIKLFPGMLPSTFQTTSEREDKIKQNLKVKLEMAKFLQGTLDEMAVQHKDRYSETAKEFLEWFNKVRTSGQEVSTEEIMKFSKLFEDEITLDSLTRSQLIALCRVLDVHTLGTNNFLRFQLRMKLRQLAADDKMIQKEGVHSLTLGEIQQACRARGMRAYGVSELRLRSQLNQWLDLSLNEKVPPSLLLLSRALMLPETIPTSDKLKATISSLPETIVKQTQAAIGEKEGKIDNKIRLELIKEEEKKIKQERKEHKEEIKKLEEKELLVDKAPTISASATPILEDTALRISTEKLEKVEKAKEKEEDIHTKDIQIIEHAIDTVSKEKKLIVEKEEIQELKSEMADYKEDVEDLAKATADTPKPEVQETKAAKRLFKSVNKMIGKMDKVLVELEKKEAQLKKDLTEDASDKKKEELLKIDDIIAAIQKIKDVPDQSRLEKIVKVLRKMDDDHDGSLKIDDVLKVIEIIGKENVKLNSKQIDELIELIDKEEILEVEDKIEKALLKDKEAQEAEKRLAQAKEQSNNEHKDETLRAPIEKEEIKKDPDMKGNEKEDLKSPNPVPPSTKPNMDPETVIPPPTIEKKPENNSKTF</sequence>
<dbReference type="InterPro" id="IPR002048">
    <property type="entry name" value="EF_hand_dom"/>
</dbReference>
<accession>A0A9N9QN43</accession>
<evidence type="ECO:0000256" key="9">
    <source>
        <dbReference type="ARBA" id="ARBA00022792"/>
    </source>
</evidence>
<proteinExistence type="inferred from homology"/>
<evidence type="ECO:0000256" key="11">
    <source>
        <dbReference type="ARBA" id="ARBA00022946"/>
    </source>
</evidence>
<dbReference type="PANTHER" id="PTHR14009:SF1">
    <property type="entry name" value="MITOCHONDRIAL PROTON_CALCIUM EXCHANGER PROTEIN"/>
    <property type="match status" value="1"/>
</dbReference>
<keyword evidence="8" id="KW-0479">Metal-binding</keyword>
<dbReference type="GO" id="GO:0030003">
    <property type="term" value="P:intracellular monoatomic cation homeostasis"/>
    <property type="evidence" value="ECO:0007669"/>
    <property type="project" value="TreeGrafter"/>
</dbReference>
<gene>
    <name evidence="24" type="ORF">CEUTPL_LOCUS13014</name>
</gene>
<evidence type="ECO:0000256" key="3">
    <source>
        <dbReference type="ARBA" id="ARBA00020557"/>
    </source>
</evidence>
<dbReference type="PROSITE" id="PS50222">
    <property type="entry name" value="EF_HAND_2"/>
    <property type="match status" value="1"/>
</dbReference>
<keyword evidence="15 18" id="KW-0496">Mitochondrion</keyword>
<evidence type="ECO:0000259" key="23">
    <source>
        <dbReference type="PROSITE" id="PS51758"/>
    </source>
</evidence>
<dbReference type="InterPro" id="IPR011992">
    <property type="entry name" value="EF-hand-dom_pair"/>
</dbReference>
<dbReference type="AlphaFoldDB" id="A0A9N9QN43"/>
<dbReference type="Proteomes" id="UP001152799">
    <property type="component" value="Chromosome 8"/>
</dbReference>
<dbReference type="EMBL" id="OU892284">
    <property type="protein sequence ID" value="CAG9772608.1"/>
    <property type="molecule type" value="Genomic_DNA"/>
</dbReference>
<evidence type="ECO:0000256" key="17">
    <source>
        <dbReference type="ARBA" id="ARBA00031360"/>
    </source>
</evidence>
<dbReference type="PROSITE" id="PS51758">
    <property type="entry name" value="LETM1_RBD"/>
    <property type="match status" value="1"/>
</dbReference>
<dbReference type="SUPFAM" id="SSF47473">
    <property type="entry name" value="EF-hand"/>
    <property type="match status" value="1"/>
</dbReference>
<keyword evidence="7 21" id="KW-0812">Transmembrane</keyword>
<dbReference type="GO" id="GO:0005743">
    <property type="term" value="C:mitochondrial inner membrane"/>
    <property type="evidence" value="ECO:0007669"/>
    <property type="project" value="UniProtKB-SubCell"/>
</dbReference>
<dbReference type="GO" id="GO:0043022">
    <property type="term" value="F:ribosome binding"/>
    <property type="evidence" value="ECO:0007669"/>
    <property type="project" value="InterPro"/>
</dbReference>
<feature type="coiled-coil region" evidence="19">
    <location>
        <begin position="438"/>
        <end position="556"/>
    </location>
</feature>
<organism evidence="24 25">
    <name type="scientific">Ceutorhynchus assimilis</name>
    <name type="common">cabbage seed weevil</name>
    <dbReference type="NCBI Taxonomy" id="467358"/>
    <lineage>
        <taxon>Eukaryota</taxon>
        <taxon>Metazoa</taxon>
        <taxon>Ecdysozoa</taxon>
        <taxon>Arthropoda</taxon>
        <taxon>Hexapoda</taxon>
        <taxon>Insecta</taxon>
        <taxon>Pterygota</taxon>
        <taxon>Neoptera</taxon>
        <taxon>Endopterygota</taxon>
        <taxon>Coleoptera</taxon>
        <taxon>Polyphaga</taxon>
        <taxon>Cucujiformia</taxon>
        <taxon>Curculionidae</taxon>
        <taxon>Ceutorhynchinae</taxon>
        <taxon>Ceutorhynchus</taxon>
    </lineage>
</organism>
<evidence type="ECO:0000256" key="10">
    <source>
        <dbReference type="ARBA" id="ARBA00022837"/>
    </source>
</evidence>
<evidence type="ECO:0000256" key="7">
    <source>
        <dbReference type="ARBA" id="ARBA00022692"/>
    </source>
</evidence>
<keyword evidence="12 21" id="KW-1133">Transmembrane helix</keyword>
<evidence type="ECO:0000256" key="18">
    <source>
        <dbReference type="PROSITE-ProRule" id="PRU01094"/>
    </source>
</evidence>
<dbReference type="InterPro" id="IPR059005">
    <property type="entry name" value="LETM1_C"/>
</dbReference>
<keyword evidence="4" id="KW-0813">Transport</keyword>
<evidence type="ECO:0000256" key="4">
    <source>
        <dbReference type="ARBA" id="ARBA00022448"/>
    </source>
</evidence>
<evidence type="ECO:0000313" key="24">
    <source>
        <dbReference type="EMBL" id="CAG9772608.1"/>
    </source>
</evidence>
<evidence type="ECO:0000256" key="16">
    <source>
        <dbReference type="ARBA" id="ARBA00023136"/>
    </source>
</evidence>
<evidence type="ECO:0000256" key="8">
    <source>
        <dbReference type="ARBA" id="ARBA00022723"/>
    </source>
</evidence>
<keyword evidence="9" id="KW-0999">Mitochondrion inner membrane</keyword>
<feature type="compositionally biased region" description="Basic and acidic residues" evidence="20">
    <location>
        <begin position="709"/>
        <end position="755"/>
    </location>
</feature>